<feature type="compositionally biased region" description="Basic and acidic residues" evidence="1">
    <location>
        <begin position="1"/>
        <end position="11"/>
    </location>
</feature>
<evidence type="ECO:0000256" key="1">
    <source>
        <dbReference type="SAM" id="MobiDB-lite"/>
    </source>
</evidence>
<reference evidence="2" key="1">
    <citation type="submission" date="2021-03" db="EMBL/GenBank/DDBJ databases">
        <title>Draft genome sequence of rust myrtle Austropuccinia psidii MF-1, a brazilian biotype.</title>
        <authorList>
            <person name="Quecine M.C."/>
            <person name="Pachon D.M.R."/>
            <person name="Bonatelli M.L."/>
            <person name="Correr F.H."/>
            <person name="Franceschini L.M."/>
            <person name="Leite T.F."/>
            <person name="Margarido G.R.A."/>
            <person name="Almeida C.A."/>
            <person name="Ferrarezi J.A."/>
            <person name="Labate C.A."/>
        </authorList>
    </citation>
    <scope>NUCLEOTIDE SEQUENCE</scope>
    <source>
        <strain evidence="2">MF-1</strain>
    </source>
</reference>
<accession>A0A9Q3DGA9</accession>
<dbReference type="AlphaFoldDB" id="A0A9Q3DGA9"/>
<organism evidence="2 3">
    <name type="scientific">Austropuccinia psidii MF-1</name>
    <dbReference type="NCBI Taxonomy" id="1389203"/>
    <lineage>
        <taxon>Eukaryota</taxon>
        <taxon>Fungi</taxon>
        <taxon>Dikarya</taxon>
        <taxon>Basidiomycota</taxon>
        <taxon>Pucciniomycotina</taxon>
        <taxon>Pucciniomycetes</taxon>
        <taxon>Pucciniales</taxon>
        <taxon>Sphaerophragmiaceae</taxon>
        <taxon>Austropuccinia</taxon>
    </lineage>
</organism>
<dbReference type="Proteomes" id="UP000765509">
    <property type="component" value="Unassembled WGS sequence"/>
</dbReference>
<sequence length="346" mass="39203">MKAHSTPERQTRSQARAQAVLTPTPRVALDGTPVVPQLRPQLYRVPHLEGAAPSRKEGRGPRRSNFLLRAVGGFPGLSRTTFKGPGEDGEEGEENSVKEEESDGMEGVPAPVVESQGTGRPTLAKYHHPFFHQSEPFSFTIMQKMTQIMANNQVASYSKELGPPAFKNSSRKTPECFDETQLLKLRSFIQSCQLIFYNDREIFSQDRKKVLYYTSFSIERASKWIEPYLPTLTNQYPATFSIIGLYLNLNSSPYLATEMKSLASRIGDWGERALIHHFRKGFPSRILDKLPCHPSRIDSLQYLMDITLELDTRYHERKKEKTNHQEKNPQSLKSNSSHPQSSSSSS</sequence>
<protein>
    <submittedName>
        <fullName evidence="2">Uncharacterized protein</fullName>
    </submittedName>
</protein>
<feature type="region of interest" description="Disordered" evidence="1">
    <location>
        <begin position="1"/>
        <end position="40"/>
    </location>
</feature>
<feature type="region of interest" description="Disordered" evidence="1">
    <location>
        <begin position="77"/>
        <end position="109"/>
    </location>
</feature>
<feature type="compositionally biased region" description="Low complexity" evidence="1">
    <location>
        <begin position="331"/>
        <end position="346"/>
    </location>
</feature>
<dbReference type="OrthoDB" id="2447685at2759"/>
<dbReference type="EMBL" id="AVOT02015289">
    <property type="protein sequence ID" value="MBW0499487.1"/>
    <property type="molecule type" value="Genomic_DNA"/>
</dbReference>
<proteinExistence type="predicted"/>
<name>A0A9Q3DGA9_9BASI</name>
<feature type="compositionally biased region" description="Acidic residues" evidence="1">
    <location>
        <begin position="87"/>
        <end position="104"/>
    </location>
</feature>
<feature type="compositionally biased region" description="Basic and acidic residues" evidence="1">
    <location>
        <begin position="316"/>
        <end position="327"/>
    </location>
</feature>
<comment type="caution">
    <text evidence="2">The sequence shown here is derived from an EMBL/GenBank/DDBJ whole genome shotgun (WGS) entry which is preliminary data.</text>
</comment>
<evidence type="ECO:0000313" key="3">
    <source>
        <dbReference type="Proteomes" id="UP000765509"/>
    </source>
</evidence>
<feature type="region of interest" description="Disordered" evidence="1">
    <location>
        <begin position="316"/>
        <end position="346"/>
    </location>
</feature>
<keyword evidence="3" id="KW-1185">Reference proteome</keyword>
<evidence type="ECO:0000313" key="2">
    <source>
        <dbReference type="EMBL" id="MBW0499487.1"/>
    </source>
</evidence>
<gene>
    <name evidence="2" type="ORF">O181_039202</name>
</gene>